<keyword evidence="2" id="KW-1185">Reference proteome</keyword>
<evidence type="ECO:0000313" key="2">
    <source>
        <dbReference type="Proteomes" id="UP001148629"/>
    </source>
</evidence>
<gene>
    <name evidence="1" type="ORF">NM208_g4660</name>
</gene>
<evidence type="ECO:0000313" key="1">
    <source>
        <dbReference type="EMBL" id="KAJ3541328.1"/>
    </source>
</evidence>
<sequence length="1319" mass="144397">MDIVTMSADHLGRAAADVRNTWGYSSGPTLVFTMTSPRDHLSQLSEKEQAEHTEIKSHHGHNSTHASDDENTFEIDEEKLPPGYFTSPFFIGSMTGIGLGLMAGVAGFGYAAPILGIINNDIGPDANINWVALTYTLTSAVTLTIIGRVTDIFGRRWVFVGGAALGIVGSIVCATAQSVNSLIGGMTIIGIAAATQLSYYYVMGELVPMKYRLLGNAFCYSLTIPGSGLAPVISHAFLKYHPSVGWRGSYYVLIGVNTVSFLCWFFFYHPPTFRMKHGENASVVKYIKDFDYVGTIVYTGGLLVLMMGLNWGGTAYPWNSGYVIGAIVAGFVGLVLFVLWESFAKLKEPLVPMHLFKNHGWNAATILSGLGASVYYAFALVWPSMVTVLYDDGDQMTAAWYSSFVGLFIIIGEVVGGVVAKPIGNLKWQCIITVALSGIFFGATATSTPDSKVRATTFVALGTFFIGWAESLAISIVTIAAWDQSKLGSASGLAGSIRFFISSISATVYTVILSNRLTEEIASQVPKAVVEAGLPSSSVADFIAGLSTGTGFDGIPGVTDSIIATGVRAFKEANADAYRTVFLASIAFSGVAVIASLLLPNVDSLLTGKVASTLHKGRKDEKMIGAGDVPCEPASSIGHEPKSPSSIVGVLLETGYSDEKALIYSGVVEPPIFARAHRNSSPRNLKRKLAWYKCRAKTNTEAPTNGHNETAAHEQNGDLPQEQNGTTHQEQNGTSHQNQNGTSAPQTNGAPKQQDDHDDGLNLLKHPTRLGTGLKERMAKVTKGPPGGFDATPLPDAPQGFTIRFIFHSASNLPPADFVTASSDPFLVATLRGTQPKRHKEDPDLVHRTRTIRKTTEPKWEEEWVVANVPPTGFTLKCRMYDEDYPDHDDRLGNVTIKVPSLSESWRGIPPPGRTYQGKKRVMSKRAYFAKALTSVVNSDVHMTPLLTLSMELLGPSDPPYAQMYTVGPTTWVKHFSALIGRIAGVKVNANAEDDARVEGDEQVDQNGKKKSRTQKYDFQANEMQLQGPVPPKLYHRFVEFRPIIASIYASTGLRGKILNKALHSQHRRIYNFNQSTEYGDFDACSREAAIQFLKLVHFDEGGRIFTYVLTLDGMFRFTETGKEFGIDMLSKHTMHSDVETYIACSGEFFIRRLKHPVSSDDPHPHERTHPDEPLPGGPPKNDPPHNPAYYQLVIDNDSGTYRPDKSTLPQLKEFLEKNFPELGIVVMHWEDKELQDMKATQRNVKKSEGRMINMVMNRSQSSISSAESELDDREEGWEQGQKSKREAAFEALEDPHKVKQAVRTLVPGMRSERGESSK</sequence>
<reference evidence="1" key="1">
    <citation type="submission" date="2022-08" db="EMBL/GenBank/DDBJ databases">
        <title>Genome Sequence of Fusarium decemcellulare.</title>
        <authorList>
            <person name="Buettner E."/>
        </authorList>
    </citation>
    <scope>NUCLEOTIDE SEQUENCE</scope>
    <source>
        <strain evidence="1">Babe19</strain>
    </source>
</reference>
<dbReference type="EMBL" id="JANRMS010000358">
    <property type="protein sequence ID" value="KAJ3541328.1"/>
    <property type="molecule type" value="Genomic_DNA"/>
</dbReference>
<protein>
    <submittedName>
        <fullName evidence="1">Uncharacterized protein</fullName>
    </submittedName>
</protein>
<dbReference type="Proteomes" id="UP001148629">
    <property type="component" value="Unassembled WGS sequence"/>
</dbReference>
<proteinExistence type="predicted"/>
<comment type="caution">
    <text evidence="1">The sequence shown here is derived from an EMBL/GenBank/DDBJ whole genome shotgun (WGS) entry which is preliminary data.</text>
</comment>
<organism evidence="1 2">
    <name type="scientific">Fusarium decemcellulare</name>
    <dbReference type="NCBI Taxonomy" id="57161"/>
    <lineage>
        <taxon>Eukaryota</taxon>
        <taxon>Fungi</taxon>
        <taxon>Dikarya</taxon>
        <taxon>Ascomycota</taxon>
        <taxon>Pezizomycotina</taxon>
        <taxon>Sordariomycetes</taxon>
        <taxon>Hypocreomycetidae</taxon>
        <taxon>Hypocreales</taxon>
        <taxon>Nectriaceae</taxon>
        <taxon>Fusarium</taxon>
        <taxon>Fusarium decemcellulare species complex</taxon>
    </lineage>
</organism>
<name>A0ACC1SJZ3_9HYPO</name>
<accession>A0ACC1SJZ3</accession>